<comment type="caution">
    <text evidence="1">The sequence shown here is derived from an EMBL/GenBank/DDBJ whole genome shotgun (WGS) entry which is preliminary data.</text>
</comment>
<name>A0ACC1J0M6_9FUNG</name>
<evidence type="ECO:0000313" key="1">
    <source>
        <dbReference type="EMBL" id="KAJ1933054.1"/>
    </source>
</evidence>
<keyword evidence="1" id="KW-0808">Transferase</keyword>
<protein>
    <submittedName>
        <fullName evidence="1">E3 ubiquitin-protein ligase ubr1</fullName>
        <ecNumber evidence="1">2.3.2.27</ecNumber>
    </submittedName>
</protein>
<evidence type="ECO:0000313" key="2">
    <source>
        <dbReference type="Proteomes" id="UP001150603"/>
    </source>
</evidence>
<organism evidence="1 2">
    <name type="scientific">Linderina macrospora</name>
    <dbReference type="NCBI Taxonomy" id="4868"/>
    <lineage>
        <taxon>Eukaryota</taxon>
        <taxon>Fungi</taxon>
        <taxon>Fungi incertae sedis</taxon>
        <taxon>Zoopagomycota</taxon>
        <taxon>Kickxellomycotina</taxon>
        <taxon>Kickxellomycetes</taxon>
        <taxon>Kickxellales</taxon>
        <taxon>Kickxellaceae</taxon>
        <taxon>Linderina</taxon>
    </lineage>
</organism>
<keyword evidence="1" id="KW-0012">Acyltransferase</keyword>
<feature type="non-terminal residue" evidence="1">
    <location>
        <position position="159"/>
    </location>
</feature>
<gene>
    <name evidence="1" type="primary">UBR1_4</name>
    <name evidence="1" type="ORF">FBU59_006164</name>
</gene>
<accession>A0ACC1J0M6</accession>
<dbReference type="Proteomes" id="UP001150603">
    <property type="component" value="Unassembled WGS sequence"/>
</dbReference>
<keyword evidence="2" id="KW-1185">Reference proteome</keyword>
<proteinExistence type="predicted"/>
<sequence length="159" mass="17748">MNSANSAHPAPSSIPTGTAACDPGAGHTPSESFIDEPYSVELYNYLRNTPKQYNYLLTPAARKDILHKVSWYLLSKDDRLADLVPLDERTGGAPREELQDEFETPIEYTEVRRGQPCGHVFKRGEGVYRCKNCAMDDTCVLCTRCFQATDHTGHDTSFS</sequence>
<dbReference type="EMBL" id="JANBPW010005241">
    <property type="protein sequence ID" value="KAJ1933054.1"/>
    <property type="molecule type" value="Genomic_DNA"/>
</dbReference>
<reference evidence="1" key="1">
    <citation type="submission" date="2022-07" db="EMBL/GenBank/DDBJ databases">
        <title>Phylogenomic reconstructions and comparative analyses of Kickxellomycotina fungi.</title>
        <authorList>
            <person name="Reynolds N.K."/>
            <person name="Stajich J.E."/>
            <person name="Barry K."/>
            <person name="Grigoriev I.V."/>
            <person name="Crous P."/>
            <person name="Smith M.E."/>
        </authorList>
    </citation>
    <scope>NUCLEOTIDE SEQUENCE</scope>
    <source>
        <strain evidence="1">NRRL 5244</strain>
    </source>
</reference>
<dbReference type="EC" id="2.3.2.27" evidence="1"/>